<evidence type="ECO:0000313" key="1">
    <source>
        <dbReference type="EMBL" id="AYA99355.1"/>
    </source>
</evidence>
<protein>
    <submittedName>
        <fullName evidence="1">Uncharacterized protein</fullName>
    </submittedName>
</protein>
<reference evidence="1 2" key="1">
    <citation type="submission" date="2018-09" db="EMBL/GenBank/DDBJ databases">
        <title>Genome sequencing of Lachnoanaerobaculum umeaense DSM 23576.</title>
        <authorList>
            <person name="Kook J.-K."/>
            <person name="Park S.-N."/>
            <person name="Lim Y.K."/>
        </authorList>
    </citation>
    <scope>NUCLEOTIDE SEQUENCE [LARGE SCALE GENOMIC DNA]</scope>
    <source>
        <strain evidence="2">DSM 23576 \ CCUG 58757</strain>
    </source>
</reference>
<dbReference type="KEGG" id="lua:D4A81_05060"/>
<organism evidence="1 2">
    <name type="scientific">Lachnoanaerobaculum umeaense</name>
    <dbReference type="NCBI Taxonomy" id="617123"/>
    <lineage>
        <taxon>Bacteria</taxon>
        <taxon>Bacillati</taxon>
        <taxon>Bacillota</taxon>
        <taxon>Clostridia</taxon>
        <taxon>Lachnospirales</taxon>
        <taxon>Lachnospiraceae</taxon>
        <taxon>Lachnoanaerobaculum</taxon>
    </lineage>
</organism>
<keyword evidence="2" id="KW-1185">Reference proteome</keyword>
<proteinExistence type="predicted"/>
<dbReference type="EMBL" id="CP032364">
    <property type="protein sequence ID" value="AYA99355.1"/>
    <property type="molecule type" value="Genomic_DNA"/>
</dbReference>
<dbReference type="Proteomes" id="UP000265562">
    <property type="component" value="Chromosome"/>
</dbReference>
<sequence>MKFFTLKKVVNPSSVFSDISTLSMQALLKRISSQIEDIGREVKGIIDFTRREALNNKFIYARDKIMLATTASEVERELYLKEADTYLMEGLTDLYSDVNAQVKTLADIKGPFASIKNIDSTLSYINEDMQMIPRYVGLRVYLFNYRDKIDDANRILGEYRYQLQTLSERKLGDGKYTALELIHKNYRYDEKSVDFWLEKPKQMLGIIDSYETMLAQNKKDVFYIDVDGYKYE</sequence>
<evidence type="ECO:0000313" key="2">
    <source>
        <dbReference type="Proteomes" id="UP000265562"/>
    </source>
</evidence>
<name>A0A385PZI5_9FIRM</name>
<accession>A0A385PZI5</accession>
<dbReference type="AlphaFoldDB" id="A0A385PZI5"/>
<gene>
    <name evidence="1" type="ORF">D4A81_05060</name>
</gene>